<feature type="transmembrane region" description="Helical" evidence="2">
    <location>
        <begin position="6"/>
        <end position="25"/>
    </location>
</feature>
<proteinExistence type="predicted"/>
<organism evidence="3 4">
    <name type="scientific">Daedalea quercina L-15889</name>
    <dbReference type="NCBI Taxonomy" id="1314783"/>
    <lineage>
        <taxon>Eukaryota</taxon>
        <taxon>Fungi</taxon>
        <taxon>Dikarya</taxon>
        <taxon>Basidiomycota</taxon>
        <taxon>Agaricomycotina</taxon>
        <taxon>Agaricomycetes</taxon>
        <taxon>Polyporales</taxon>
        <taxon>Fomitopsis</taxon>
    </lineage>
</organism>
<keyword evidence="4" id="KW-1185">Reference proteome</keyword>
<keyword evidence="2" id="KW-0472">Membrane</keyword>
<protein>
    <recommendedName>
        <fullName evidence="5">Transmembrane protein</fullName>
    </recommendedName>
</protein>
<gene>
    <name evidence="3" type="ORF">DAEQUDRAFT_764185</name>
</gene>
<feature type="compositionally biased region" description="Polar residues" evidence="1">
    <location>
        <begin position="258"/>
        <end position="271"/>
    </location>
</feature>
<dbReference type="Proteomes" id="UP000076727">
    <property type="component" value="Unassembled WGS sequence"/>
</dbReference>
<feature type="region of interest" description="Disordered" evidence="1">
    <location>
        <begin position="437"/>
        <end position="471"/>
    </location>
</feature>
<accession>A0A165RM81</accession>
<feature type="compositionally biased region" description="Polar residues" evidence="1">
    <location>
        <begin position="298"/>
        <end position="318"/>
    </location>
</feature>
<keyword evidence="2" id="KW-0812">Transmembrane</keyword>
<sequence length="644" mass="68430">MPVPALAALGYFGYVFGAMMLASILRDRSIYIGVGNRVRLYLGSAEGQQRLLDSVLRLEPADPGGDGPPPPVDSSSQGLFLAPGPEFTLPATASGPMLTEANGSASRLAFVLLITFLVIIGSFAVSRLWRTIARRRSMTADGIEEKTNARGPPRTAGTGAHAGSSLTAPWASPSSRDLLAAFLFPEDTLRASDSDSSSPRPSGGLHEHDFWALMDDQPRAGPSHSRSDEETSARSSNPGLGLSVESGSDDGDADSVVPDTTDNEAGSSIATESEHDPSHVDDSTDVVWETDSVRPDSHSTISGSPNSDAGSWVTTNAEPGTFHLDVDSASLAGDVDDGLSDADLGSSVNADSDSEAWVTTDDESASNADDFVSDSGVVEPPVLDTLVSELKTPDHSQAPQSPQISPADELLLRIPTFDESASRFEYNRLRVRAVVQSGRSLGSRTSTRSEFTDSGSGSSVTTDADSGSGSLATMDSDSGFWADMRVRSTLPPFARNSLLPLRDASSQAPGSSASSVLQVQVRSSLRAQAGESIAVDDDRSLFLCALLDMDAQDAEAVARVGIRRPNLFNDCLTFYQNQFKTDRQGEDRDAQHGPASALDSVDRDQSMFLRALLAMDREDALAVYDSARKRYKLLGDLQLFEAYM</sequence>
<evidence type="ECO:0008006" key="5">
    <source>
        <dbReference type="Google" id="ProtNLM"/>
    </source>
</evidence>
<evidence type="ECO:0000313" key="3">
    <source>
        <dbReference type="EMBL" id="KZT70941.1"/>
    </source>
</evidence>
<dbReference type="EMBL" id="KV429048">
    <property type="protein sequence ID" value="KZT70941.1"/>
    <property type="molecule type" value="Genomic_DNA"/>
</dbReference>
<reference evidence="3 4" key="1">
    <citation type="journal article" date="2016" name="Mol. Biol. Evol.">
        <title>Comparative Genomics of Early-Diverging Mushroom-Forming Fungi Provides Insights into the Origins of Lignocellulose Decay Capabilities.</title>
        <authorList>
            <person name="Nagy L.G."/>
            <person name="Riley R."/>
            <person name="Tritt A."/>
            <person name="Adam C."/>
            <person name="Daum C."/>
            <person name="Floudas D."/>
            <person name="Sun H."/>
            <person name="Yadav J.S."/>
            <person name="Pangilinan J."/>
            <person name="Larsson K.H."/>
            <person name="Matsuura K."/>
            <person name="Barry K."/>
            <person name="Labutti K."/>
            <person name="Kuo R."/>
            <person name="Ohm R.A."/>
            <person name="Bhattacharya S.S."/>
            <person name="Shirouzu T."/>
            <person name="Yoshinaga Y."/>
            <person name="Martin F.M."/>
            <person name="Grigoriev I.V."/>
            <person name="Hibbett D.S."/>
        </authorList>
    </citation>
    <scope>NUCLEOTIDE SEQUENCE [LARGE SCALE GENOMIC DNA]</scope>
    <source>
        <strain evidence="3 4">L-15889</strain>
    </source>
</reference>
<feature type="region of interest" description="Disordered" evidence="1">
    <location>
        <begin position="215"/>
        <end position="320"/>
    </location>
</feature>
<feature type="compositionally biased region" description="Basic and acidic residues" evidence="1">
    <location>
        <begin position="272"/>
        <end position="282"/>
    </location>
</feature>
<evidence type="ECO:0000256" key="1">
    <source>
        <dbReference type="SAM" id="MobiDB-lite"/>
    </source>
</evidence>
<name>A0A165RM81_9APHY</name>
<feature type="compositionally biased region" description="Low complexity" evidence="1">
    <location>
        <begin position="437"/>
        <end position="470"/>
    </location>
</feature>
<evidence type="ECO:0000256" key="2">
    <source>
        <dbReference type="SAM" id="Phobius"/>
    </source>
</evidence>
<dbReference type="AlphaFoldDB" id="A0A165RM81"/>
<feature type="region of interest" description="Disordered" evidence="1">
    <location>
        <begin position="341"/>
        <end position="377"/>
    </location>
</feature>
<feature type="transmembrane region" description="Helical" evidence="2">
    <location>
        <begin position="108"/>
        <end position="129"/>
    </location>
</feature>
<feature type="region of interest" description="Disordered" evidence="1">
    <location>
        <begin position="143"/>
        <end position="169"/>
    </location>
</feature>
<keyword evidence="2" id="KW-1133">Transmembrane helix</keyword>
<evidence type="ECO:0000313" key="4">
    <source>
        <dbReference type="Proteomes" id="UP000076727"/>
    </source>
</evidence>